<keyword evidence="5 6" id="KW-0472">Membrane</keyword>
<gene>
    <name evidence="9" type="ORF">HNAJ_LOCUS2346</name>
</gene>
<name>A0A0R3T5K9_RODNA</name>
<keyword evidence="4 6" id="KW-1133">Transmembrane helix</keyword>
<feature type="domain" description="Polycystin" evidence="8">
    <location>
        <begin position="109"/>
        <end position="237"/>
    </location>
</feature>
<evidence type="ECO:0000256" key="4">
    <source>
        <dbReference type="ARBA" id="ARBA00022989"/>
    </source>
</evidence>
<dbReference type="PANTHER" id="PTHR10877">
    <property type="entry name" value="POLYCYSTIN FAMILY MEMBER"/>
    <property type="match status" value="1"/>
</dbReference>
<feature type="transmembrane region" description="Helical" evidence="6">
    <location>
        <begin position="383"/>
        <end position="406"/>
    </location>
</feature>
<dbReference type="FunFam" id="1.10.287.70:FF:000086">
    <property type="entry name" value="Polycystic kidney disease 2"/>
    <property type="match status" value="1"/>
</dbReference>
<dbReference type="PANTHER" id="PTHR10877:SF183">
    <property type="entry name" value="AT14535P-RELATED"/>
    <property type="match status" value="1"/>
</dbReference>
<dbReference type="GO" id="GO:0016020">
    <property type="term" value="C:membrane"/>
    <property type="evidence" value="ECO:0007669"/>
    <property type="project" value="UniProtKB-SubCell"/>
</dbReference>
<feature type="transmembrane region" description="Helical" evidence="6">
    <location>
        <begin position="318"/>
        <end position="340"/>
    </location>
</feature>
<dbReference type="STRING" id="102285.A0A0R3T5K9"/>
<sequence length="432" mass="49381">MDEDLEGTFPADLGEMEEEVQTSNNHDPFATFLGEDILKLDSIVIPVALLPTIYLQTYFFTDIVQQFTSPLDSSDEDAFAKINSHETMKSASCALENLTNALKFNDSYLFTFIQSGFLKALYNRNGENRLVGLPRIRQQRVRQMDCSLPSSVPQWMKRCFPNFYPSYESREPIIPNPNITIDLSVDAWHWRSEGESRSEGVAGTIAYYTGSGYYMDLAPTQNETHAMLAELFNGDWTTELLFETPYTGGLISSAEIRPLYLLRTNSPMECAIFIFQIISLFFVAYYLFREVYSIFKFFSYSETMGQLTATMNYALYDMVGFIVMFGIIFAAFVQAGTIMFSSTSSEFKSFDLTALTLYRIILGDFDMQAIYDAHIVLGPLYFIVYVFFVFFVLLNMFLAIIGEAYAKVKENMAKGKNDLKFILYLKYVRILA</sequence>
<reference evidence="9 10" key="2">
    <citation type="submission" date="2018-11" db="EMBL/GenBank/DDBJ databases">
        <authorList>
            <consortium name="Pathogen Informatics"/>
        </authorList>
    </citation>
    <scope>NUCLEOTIDE SEQUENCE [LARGE SCALE GENOMIC DNA]</scope>
</reference>
<keyword evidence="10" id="KW-1185">Reference proteome</keyword>
<dbReference type="EMBL" id="UZAE01001128">
    <property type="protein sequence ID" value="VDN98205.1"/>
    <property type="molecule type" value="Genomic_DNA"/>
</dbReference>
<comment type="similarity">
    <text evidence="2">Belongs to the polycystin family.</text>
</comment>
<evidence type="ECO:0000313" key="10">
    <source>
        <dbReference type="Proteomes" id="UP000278807"/>
    </source>
</evidence>
<dbReference type="WBParaSite" id="HNAJ_0000234701-mRNA-1">
    <property type="protein sequence ID" value="HNAJ_0000234701-mRNA-1"/>
    <property type="gene ID" value="HNAJ_0000234701"/>
</dbReference>
<evidence type="ECO:0000256" key="3">
    <source>
        <dbReference type="ARBA" id="ARBA00022692"/>
    </source>
</evidence>
<dbReference type="Gene3D" id="1.10.287.70">
    <property type="match status" value="1"/>
</dbReference>
<dbReference type="Proteomes" id="UP000278807">
    <property type="component" value="Unassembled WGS sequence"/>
</dbReference>
<accession>A0A0R3T5K9</accession>
<protein>
    <submittedName>
        <fullName evidence="11">PKD_channel domain-containing protein</fullName>
    </submittedName>
</protein>
<dbReference type="AlphaFoldDB" id="A0A0R3T5K9"/>
<evidence type="ECO:0000256" key="2">
    <source>
        <dbReference type="ARBA" id="ARBA00007200"/>
    </source>
</evidence>
<evidence type="ECO:0000256" key="1">
    <source>
        <dbReference type="ARBA" id="ARBA00004141"/>
    </source>
</evidence>
<dbReference type="OrthoDB" id="444119at2759"/>
<feature type="transmembrane region" description="Helical" evidence="6">
    <location>
        <begin position="270"/>
        <end position="288"/>
    </location>
</feature>
<keyword evidence="3 6" id="KW-0812">Transmembrane</keyword>
<reference evidence="11" key="1">
    <citation type="submission" date="2017-02" db="UniProtKB">
        <authorList>
            <consortium name="WormBaseParasite"/>
        </authorList>
    </citation>
    <scope>IDENTIFICATION</scope>
</reference>
<evidence type="ECO:0000259" key="8">
    <source>
        <dbReference type="Pfam" id="PF20519"/>
    </source>
</evidence>
<proteinExistence type="inferred from homology"/>
<evidence type="ECO:0000256" key="5">
    <source>
        <dbReference type="ARBA" id="ARBA00023136"/>
    </source>
</evidence>
<dbReference type="Pfam" id="PF08016">
    <property type="entry name" value="PKD_channel"/>
    <property type="match status" value="1"/>
</dbReference>
<dbReference type="InterPro" id="IPR051223">
    <property type="entry name" value="Polycystin"/>
</dbReference>
<feature type="domain" description="Polycystin cation channel PKD1/PKD2" evidence="7">
    <location>
        <begin position="284"/>
        <end position="408"/>
    </location>
</feature>
<dbReference type="InterPro" id="IPR046791">
    <property type="entry name" value="Polycystin_dom"/>
</dbReference>
<comment type="subcellular location">
    <subcellularLocation>
        <location evidence="1">Membrane</location>
        <topology evidence="1">Multi-pass membrane protein</topology>
    </subcellularLocation>
</comment>
<evidence type="ECO:0000313" key="11">
    <source>
        <dbReference type="WBParaSite" id="HNAJ_0000234701-mRNA-1"/>
    </source>
</evidence>
<evidence type="ECO:0000256" key="6">
    <source>
        <dbReference type="SAM" id="Phobius"/>
    </source>
</evidence>
<dbReference type="Pfam" id="PF20519">
    <property type="entry name" value="Polycystin_dom"/>
    <property type="match status" value="1"/>
</dbReference>
<evidence type="ECO:0000259" key="7">
    <source>
        <dbReference type="Pfam" id="PF08016"/>
    </source>
</evidence>
<organism evidence="11">
    <name type="scientific">Rodentolepis nana</name>
    <name type="common">Dwarf tapeworm</name>
    <name type="synonym">Hymenolepis nana</name>
    <dbReference type="NCBI Taxonomy" id="102285"/>
    <lineage>
        <taxon>Eukaryota</taxon>
        <taxon>Metazoa</taxon>
        <taxon>Spiralia</taxon>
        <taxon>Lophotrochozoa</taxon>
        <taxon>Platyhelminthes</taxon>
        <taxon>Cestoda</taxon>
        <taxon>Eucestoda</taxon>
        <taxon>Cyclophyllidea</taxon>
        <taxon>Hymenolepididae</taxon>
        <taxon>Rodentolepis</taxon>
    </lineage>
</organism>
<evidence type="ECO:0000313" key="9">
    <source>
        <dbReference type="EMBL" id="VDN98205.1"/>
    </source>
</evidence>
<dbReference type="InterPro" id="IPR013122">
    <property type="entry name" value="PKD1_2_channel"/>
</dbReference>